<dbReference type="Proteomes" id="UP000481583">
    <property type="component" value="Unassembled WGS sequence"/>
</dbReference>
<organism evidence="3 4">
    <name type="scientific">Streptomyces coryli</name>
    <dbReference type="NCBI Taxonomy" id="1128680"/>
    <lineage>
        <taxon>Bacteria</taxon>
        <taxon>Bacillati</taxon>
        <taxon>Actinomycetota</taxon>
        <taxon>Actinomycetes</taxon>
        <taxon>Kitasatosporales</taxon>
        <taxon>Streptomycetaceae</taxon>
        <taxon>Streptomyces</taxon>
    </lineage>
</organism>
<dbReference type="Pfam" id="PF04311">
    <property type="entry name" value="DUF459"/>
    <property type="match status" value="1"/>
</dbReference>
<evidence type="ECO:0000256" key="2">
    <source>
        <dbReference type="SAM" id="SignalP"/>
    </source>
</evidence>
<dbReference type="InterPro" id="IPR036514">
    <property type="entry name" value="SGNH_hydro_sf"/>
</dbReference>
<feature type="compositionally biased region" description="Low complexity" evidence="1">
    <location>
        <begin position="57"/>
        <end position="74"/>
    </location>
</feature>
<feature type="chain" id="PRO_5026183998" description="SGNH/GDSL hydrolase family protein" evidence="2">
    <location>
        <begin position="25"/>
        <end position="323"/>
    </location>
</feature>
<name>A0A6G4UBF7_9ACTN</name>
<comment type="caution">
    <text evidence="3">The sequence shown here is derived from an EMBL/GenBank/DDBJ whole genome shotgun (WGS) entry which is preliminary data.</text>
</comment>
<dbReference type="SUPFAM" id="SSF52266">
    <property type="entry name" value="SGNH hydrolase"/>
    <property type="match status" value="1"/>
</dbReference>
<proteinExistence type="predicted"/>
<feature type="signal peptide" evidence="2">
    <location>
        <begin position="1"/>
        <end position="24"/>
    </location>
</feature>
<reference evidence="3 4" key="1">
    <citation type="submission" date="2020-02" db="EMBL/GenBank/DDBJ databases">
        <title>Whole-genome analyses of novel actinobacteria.</title>
        <authorList>
            <person name="Sahin N."/>
        </authorList>
    </citation>
    <scope>NUCLEOTIDE SEQUENCE [LARGE SCALE GENOMIC DNA]</scope>
    <source>
        <strain evidence="3 4">A7024</strain>
    </source>
</reference>
<dbReference type="AlphaFoldDB" id="A0A6G4UBF7"/>
<evidence type="ECO:0000313" key="3">
    <source>
        <dbReference type="EMBL" id="NGN69050.1"/>
    </source>
</evidence>
<protein>
    <recommendedName>
        <fullName evidence="5">SGNH/GDSL hydrolase family protein</fullName>
    </recommendedName>
</protein>
<evidence type="ECO:0000313" key="4">
    <source>
        <dbReference type="Proteomes" id="UP000481583"/>
    </source>
</evidence>
<evidence type="ECO:0008006" key="5">
    <source>
        <dbReference type="Google" id="ProtNLM"/>
    </source>
</evidence>
<evidence type="ECO:0000256" key="1">
    <source>
        <dbReference type="SAM" id="MobiDB-lite"/>
    </source>
</evidence>
<sequence length="323" mass="34746">MRHRRWVWPLFAGLLLVTAVGWGAAVSVSDGGAGDDGASAEPGQVQWSDKPGKAAGAKPTRSAAPTPTATAPKAPDVPHRVLYLGDSLAMETQNELGSWLRRTGAAYRSEPVGGTTLCDYIQGRKGDSLVKARQKAAALVASEKPGVVVMQFWGNAWGYTPCMDNIKWGTQEYYDRYAADARALTEQIEDAAKEAGTPRPRIVWVLQPPDALNPARTDGVNDIYRRQAKAARDLTADVGKRLGGPDGKWAEQVDCDAYEQSHGLCKNGRAALHRSDDPQHFCLAKPVEGGRPCPVDSPGITRYSRVVTATVDGYFKPSSSGSR</sequence>
<dbReference type="InterPro" id="IPR007407">
    <property type="entry name" value="DUF459"/>
</dbReference>
<gene>
    <name evidence="3" type="ORF">G5C51_34820</name>
</gene>
<keyword evidence="4" id="KW-1185">Reference proteome</keyword>
<dbReference type="EMBL" id="JAAKZV010000254">
    <property type="protein sequence ID" value="NGN69050.1"/>
    <property type="molecule type" value="Genomic_DNA"/>
</dbReference>
<feature type="region of interest" description="Disordered" evidence="1">
    <location>
        <begin position="32"/>
        <end position="76"/>
    </location>
</feature>
<dbReference type="Gene3D" id="3.40.50.1110">
    <property type="entry name" value="SGNH hydrolase"/>
    <property type="match status" value="1"/>
</dbReference>
<keyword evidence="2" id="KW-0732">Signal</keyword>
<accession>A0A6G4UBF7</accession>